<feature type="domain" description="OmpR/PhoB-type" evidence="3">
    <location>
        <begin position="1"/>
        <end position="98"/>
    </location>
</feature>
<feature type="non-terminal residue" evidence="4">
    <location>
        <position position="158"/>
    </location>
</feature>
<dbReference type="EMBL" id="NRSG01000539">
    <property type="protein sequence ID" value="MBK1662377.1"/>
    <property type="molecule type" value="Genomic_DNA"/>
</dbReference>
<gene>
    <name evidence="4" type="ORF">CKO45_29785</name>
</gene>
<dbReference type="SMART" id="SM00862">
    <property type="entry name" value="Trans_reg_C"/>
    <property type="match status" value="1"/>
</dbReference>
<proteinExistence type="predicted"/>
<accession>A0ABS1D7Y3</accession>
<sequence length="158" mass="17691">MRYLFDELCLDTSRRELRRRGEPVHVEPQVFDLLEFLVSNRDRLVTRDDLIASVWDGRIVSESALASRINAARAAVGDDGERQRVIKTIPRKGFRFIAEMSEEASSVREPPGISIALPDKPSIAVLPFADLSGEPGQGYLVDGIVEWIITGLCRIRSL</sequence>
<dbReference type="InterPro" id="IPR001867">
    <property type="entry name" value="OmpR/PhoB-type_DNA-bd"/>
</dbReference>
<protein>
    <recommendedName>
        <fullName evidence="3">OmpR/PhoB-type domain-containing protein</fullName>
    </recommendedName>
</protein>
<dbReference type="PROSITE" id="PS51755">
    <property type="entry name" value="OMPR_PHOB"/>
    <property type="match status" value="1"/>
</dbReference>
<organism evidence="4 5">
    <name type="scientific">Paracraurococcus ruber</name>
    <dbReference type="NCBI Taxonomy" id="77675"/>
    <lineage>
        <taxon>Bacteria</taxon>
        <taxon>Pseudomonadati</taxon>
        <taxon>Pseudomonadota</taxon>
        <taxon>Alphaproteobacteria</taxon>
        <taxon>Acetobacterales</taxon>
        <taxon>Roseomonadaceae</taxon>
        <taxon>Paracraurococcus</taxon>
    </lineage>
</organism>
<feature type="DNA-binding region" description="OmpR/PhoB-type" evidence="2">
    <location>
        <begin position="1"/>
        <end position="98"/>
    </location>
</feature>
<evidence type="ECO:0000259" key="3">
    <source>
        <dbReference type="PROSITE" id="PS51755"/>
    </source>
</evidence>
<name>A0ABS1D7Y3_9PROT</name>
<dbReference type="SUPFAM" id="SSF46894">
    <property type="entry name" value="C-terminal effector domain of the bipartite response regulators"/>
    <property type="match status" value="1"/>
</dbReference>
<evidence type="ECO:0000313" key="4">
    <source>
        <dbReference type="EMBL" id="MBK1662377.1"/>
    </source>
</evidence>
<evidence type="ECO:0000313" key="5">
    <source>
        <dbReference type="Proteomes" id="UP000697995"/>
    </source>
</evidence>
<dbReference type="CDD" id="cd00383">
    <property type="entry name" value="trans_reg_C"/>
    <property type="match status" value="1"/>
</dbReference>
<evidence type="ECO:0000256" key="2">
    <source>
        <dbReference type="PROSITE-ProRule" id="PRU01091"/>
    </source>
</evidence>
<dbReference type="Pfam" id="PF00486">
    <property type="entry name" value="Trans_reg_C"/>
    <property type="match status" value="1"/>
</dbReference>
<dbReference type="Proteomes" id="UP000697995">
    <property type="component" value="Unassembled WGS sequence"/>
</dbReference>
<dbReference type="InterPro" id="IPR016032">
    <property type="entry name" value="Sig_transdc_resp-reg_C-effctor"/>
</dbReference>
<dbReference type="Gene3D" id="1.10.10.10">
    <property type="entry name" value="Winged helix-like DNA-binding domain superfamily/Winged helix DNA-binding domain"/>
    <property type="match status" value="1"/>
</dbReference>
<evidence type="ECO:0000256" key="1">
    <source>
        <dbReference type="ARBA" id="ARBA00023125"/>
    </source>
</evidence>
<keyword evidence="5" id="KW-1185">Reference proteome</keyword>
<reference evidence="4 5" key="1">
    <citation type="journal article" date="2020" name="Microorganisms">
        <title>Osmotic Adaptation and Compatible Solute Biosynthesis of Phototrophic Bacteria as Revealed from Genome Analyses.</title>
        <authorList>
            <person name="Imhoff J.F."/>
            <person name="Rahn T."/>
            <person name="Kunzel S."/>
            <person name="Keller A."/>
            <person name="Neulinger S.C."/>
        </authorList>
    </citation>
    <scope>NUCLEOTIDE SEQUENCE [LARGE SCALE GENOMIC DNA]</scope>
    <source>
        <strain evidence="4 5">DSM 15382</strain>
    </source>
</reference>
<dbReference type="RefSeq" id="WP_200306714.1">
    <property type="nucleotide sequence ID" value="NZ_NRSG01000539.1"/>
</dbReference>
<comment type="caution">
    <text evidence="4">The sequence shown here is derived from an EMBL/GenBank/DDBJ whole genome shotgun (WGS) entry which is preliminary data.</text>
</comment>
<keyword evidence="1 2" id="KW-0238">DNA-binding</keyword>
<dbReference type="InterPro" id="IPR036388">
    <property type="entry name" value="WH-like_DNA-bd_sf"/>
</dbReference>